<dbReference type="PANTHER" id="PTHR33565:SF1">
    <property type="entry name" value="DORMANCY-ASSOCIATED PROTEIN HOMOLOG 3"/>
    <property type="match status" value="1"/>
</dbReference>
<dbReference type="Proteomes" id="UP001206925">
    <property type="component" value="Unassembled WGS sequence"/>
</dbReference>
<feature type="region of interest" description="Disordered" evidence="2">
    <location>
        <begin position="79"/>
        <end position="100"/>
    </location>
</feature>
<evidence type="ECO:0000256" key="1">
    <source>
        <dbReference type="ARBA" id="ARBA00010502"/>
    </source>
</evidence>
<reference evidence="3" key="1">
    <citation type="submission" date="2022-06" db="EMBL/GenBank/DDBJ databases">
        <title>Uncovering the hologenomic basis of an extraordinary plant invasion.</title>
        <authorList>
            <person name="Bieker V.C."/>
            <person name="Martin M.D."/>
            <person name="Gilbert T."/>
            <person name="Hodgins K."/>
            <person name="Battlay P."/>
            <person name="Petersen B."/>
            <person name="Wilson J."/>
        </authorList>
    </citation>
    <scope>NUCLEOTIDE SEQUENCE</scope>
    <source>
        <strain evidence="3">AA19_3_7</strain>
        <tissue evidence="3">Leaf</tissue>
    </source>
</reference>
<dbReference type="Pfam" id="PF05564">
    <property type="entry name" value="Auxin_repressed"/>
    <property type="match status" value="1"/>
</dbReference>
<gene>
    <name evidence="3" type="ORF">M8C21_026520</name>
</gene>
<evidence type="ECO:0000313" key="3">
    <source>
        <dbReference type="EMBL" id="KAI7741720.1"/>
    </source>
</evidence>
<name>A0AAD5CI82_AMBAR</name>
<comment type="similarity">
    <text evidence="1">Belongs to the DRM1/ARP family.</text>
</comment>
<accession>A0AAD5CI82</accession>
<evidence type="ECO:0000256" key="2">
    <source>
        <dbReference type="SAM" id="MobiDB-lite"/>
    </source>
</evidence>
<dbReference type="EMBL" id="JAMZMK010008144">
    <property type="protein sequence ID" value="KAI7741720.1"/>
    <property type="molecule type" value="Genomic_DNA"/>
</dbReference>
<evidence type="ECO:0000313" key="4">
    <source>
        <dbReference type="Proteomes" id="UP001206925"/>
    </source>
</evidence>
<keyword evidence="4" id="KW-1185">Reference proteome</keyword>
<comment type="caution">
    <text evidence="3">The sequence shown here is derived from an EMBL/GenBank/DDBJ whole genome shotgun (WGS) entry which is preliminary data.</text>
</comment>
<proteinExistence type="inferred from homology"/>
<protein>
    <submittedName>
        <fullName evidence="3">Uncharacterized protein</fullName>
    </submittedName>
</protein>
<sequence length="100" mass="10500">MSILYHLWDDTFAGPPPDKGLGKLRKQSVFSFQSSETGNGSHAMTNLAATVASPARSTPPVSSFSGAGPEAFAYSKKSASDGFESASGNGSWRPRAPYDL</sequence>
<dbReference type="PANTHER" id="PTHR33565">
    <property type="entry name" value="DORMANCY-ASSOCIATED PROTEIN 1"/>
    <property type="match status" value="1"/>
</dbReference>
<dbReference type="InterPro" id="IPR008406">
    <property type="entry name" value="DRM/ARP"/>
</dbReference>
<organism evidence="3 4">
    <name type="scientific">Ambrosia artemisiifolia</name>
    <name type="common">Common ragweed</name>
    <dbReference type="NCBI Taxonomy" id="4212"/>
    <lineage>
        <taxon>Eukaryota</taxon>
        <taxon>Viridiplantae</taxon>
        <taxon>Streptophyta</taxon>
        <taxon>Embryophyta</taxon>
        <taxon>Tracheophyta</taxon>
        <taxon>Spermatophyta</taxon>
        <taxon>Magnoliopsida</taxon>
        <taxon>eudicotyledons</taxon>
        <taxon>Gunneridae</taxon>
        <taxon>Pentapetalae</taxon>
        <taxon>asterids</taxon>
        <taxon>campanulids</taxon>
        <taxon>Asterales</taxon>
        <taxon>Asteraceae</taxon>
        <taxon>Asteroideae</taxon>
        <taxon>Heliantheae alliance</taxon>
        <taxon>Heliantheae</taxon>
        <taxon>Ambrosia</taxon>
    </lineage>
</organism>
<dbReference type="AlphaFoldDB" id="A0AAD5CI82"/>